<organism evidence="1 2">
    <name type="scientific">Legionella spiritensis</name>
    <dbReference type="NCBI Taxonomy" id="452"/>
    <lineage>
        <taxon>Bacteria</taxon>
        <taxon>Pseudomonadati</taxon>
        <taxon>Pseudomonadota</taxon>
        <taxon>Gammaproteobacteria</taxon>
        <taxon>Legionellales</taxon>
        <taxon>Legionellaceae</taxon>
        <taxon>Legionella</taxon>
    </lineage>
</organism>
<evidence type="ECO:0000313" key="1">
    <source>
        <dbReference type="EMBL" id="KTD65719.1"/>
    </source>
</evidence>
<gene>
    <name evidence="1" type="ORF">Lspi_0431</name>
</gene>
<protein>
    <submittedName>
        <fullName evidence="1">Uncharacterized protein</fullName>
    </submittedName>
</protein>
<keyword evidence="2" id="KW-1185">Reference proteome</keyword>
<accession>A0A0W0Z9E9</accession>
<dbReference type="PATRIC" id="fig|452.5.peg.470"/>
<dbReference type="AlphaFoldDB" id="A0A0W0Z9E9"/>
<evidence type="ECO:0000313" key="2">
    <source>
        <dbReference type="Proteomes" id="UP000054877"/>
    </source>
</evidence>
<reference evidence="1 2" key="1">
    <citation type="submission" date="2015-11" db="EMBL/GenBank/DDBJ databases">
        <title>Genomic analysis of 38 Legionella species identifies large and diverse effector repertoires.</title>
        <authorList>
            <person name="Burstein D."/>
            <person name="Amaro F."/>
            <person name="Zusman T."/>
            <person name="Lifshitz Z."/>
            <person name="Cohen O."/>
            <person name="Gilbert J.A."/>
            <person name="Pupko T."/>
            <person name="Shuman H.A."/>
            <person name="Segal G."/>
        </authorList>
    </citation>
    <scope>NUCLEOTIDE SEQUENCE [LARGE SCALE GENOMIC DNA]</scope>
    <source>
        <strain evidence="1 2">Mt.St.Helens-9</strain>
    </source>
</reference>
<comment type="caution">
    <text evidence="1">The sequence shown here is derived from an EMBL/GenBank/DDBJ whole genome shotgun (WGS) entry which is preliminary data.</text>
</comment>
<dbReference type="Proteomes" id="UP000054877">
    <property type="component" value="Unassembled WGS sequence"/>
</dbReference>
<name>A0A0W0Z9E9_LEGSP</name>
<proteinExistence type="predicted"/>
<sequence length="150" mass="17454">MSLSSELLATLKQELTQTKNWQEEVRCNSLRQLAVYLVSFTHPQYAFQFIGDVKNESRMPRGIQAIDNILNDDLMDDAEKIRDIKNILLKKNYDGQTEKRNNSWIRTDATHLTYCNMARAIASYEKQTKPELTFLNDFSDNCHQETALEC</sequence>
<dbReference type="EMBL" id="LNYX01000005">
    <property type="protein sequence ID" value="KTD65719.1"/>
    <property type="molecule type" value="Genomic_DNA"/>
</dbReference>
<dbReference type="RefSeq" id="WP_058482371.1">
    <property type="nucleotide sequence ID" value="NZ_CAAAII010000003.1"/>
</dbReference>